<protein>
    <submittedName>
        <fullName evidence="2">Cupin</fullName>
    </submittedName>
</protein>
<proteinExistence type="predicted"/>
<accession>A0AAN0XVW0</accession>
<dbReference type="InterPro" id="IPR025499">
    <property type="entry name" value="KdgF"/>
</dbReference>
<name>A0AAN0XVW0_9VIBR</name>
<feature type="domain" description="Cupin type-2" evidence="1">
    <location>
        <begin position="32"/>
        <end position="87"/>
    </location>
</feature>
<dbReference type="AlphaFoldDB" id="A0AAN0XVW0"/>
<evidence type="ECO:0000259" key="1">
    <source>
        <dbReference type="Pfam" id="PF07883"/>
    </source>
</evidence>
<reference evidence="2 3" key="1">
    <citation type="submission" date="2016-06" db="EMBL/GenBank/DDBJ databases">
        <title>Adaptive Radiation by Waves of Gene Transfer Leads to Fine-Scale Resource Partitioning in Marine Microbes.</title>
        <authorList>
            <person name="Hehemann J.-H."/>
            <person name="Arevalo P."/>
            <person name="Datta M.S."/>
            <person name="Yu X."/>
            <person name="Corzett C."/>
            <person name="Henschel A."/>
            <person name="Preheim S.P."/>
            <person name="Timberlake S."/>
            <person name="Alm E.J."/>
            <person name="Polz M.F."/>
        </authorList>
    </citation>
    <scope>NUCLEOTIDE SEQUENCE [LARGE SCALE GENOMIC DNA]</scope>
    <source>
        <strain evidence="2 3">FF50</strain>
    </source>
</reference>
<dbReference type="Proteomes" id="UP000092018">
    <property type="component" value="Chromosome 1"/>
</dbReference>
<dbReference type="PANTHER" id="PTHR40112">
    <property type="entry name" value="H2HPP ISOMERASE"/>
    <property type="match status" value="1"/>
</dbReference>
<dbReference type="InterPro" id="IPR013096">
    <property type="entry name" value="Cupin_2"/>
</dbReference>
<evidence type="ECO:0000313" key="3">
    <source>
        <dbReference type="Proteomes" id="UP000092018"/>
    </source>
</evidence>
<dbReference type="InterPro" id="IPR052535">
    <property type="entry name" value="Bacilysin_H2HPP_isomerase"/>
</dbReference>
<dbReference type="CDD" id="cd02238">
    <property type="entry name" value="cupin_KdgF"/>
    <property type="match status" value="1"/>
</dbReference>
<dbReference type="EMBL" id="CP016177">
    <property type="protein sequence ID" value="ANO33551.1"/>
    <property type="molecule type" value="Genomic_DNA"/>
</dbReference>
<dbReference type="KEGG" id="vbr:A6E01_10080"/>
<gene>
    <name evidence="2" type="ORF">A6E01_10080</name>
</gene>
<dbReference type="SUPFAM" id="SSF51182">
    <property type="entry name" value="RmlC-like cupins"/>
    <property type="match status" value="1"/>
</dbReference>
<organism evidence="2 3">
    <name type="scientific">Vibrio breoganii</name>
    <dbReference type="NCBI Taxonomy" id="553239"/>
    <lineage>
        <taxon>Bacteria</taxon>
        <taxon>Pseudomonadati</taxon>
        <taxon>Pseudomonadota</taxon>
        <taxon>Gammaproteobacteria</taxon>
        <taxon>Vibrionales</taxon>
        <taxon>Vibrionaceae</taxon>
        <taxon>Vibrio</taxon>
    </lineage>
</organism>
<dbReference type="RefSeq" id="WP_065210162.1">
    <property type="nucleotide sequence ID" value="NZ_CP016177.1"/>
</dbReference>
<dbReference type="Pfam" id="PF07883">
    <property type="entry name" value="Cupin_2"/>
    <property type="match status" value="1"/>
</dbReference>
<dbReference type="InterPro" id="IPR014710">
    <property type="entry name" value="RmlC-like_jellyroll"/>
</dbReference>
<dbReference type="PIRSF" id="PIRSF029883">
    <property type="entry name" value="KdgF"/>
    <property type="match status" value="1"/>
</dbReference>
<sequence length="106" mass="11926">MFIYNQSIELEDLGEGVKRKILAHSENMMTVEVHFDDGAIGALHRHPHEQITYVLSGEFEFTIGGESKIVKAGDTMYKKPDIVHGCTCLKAGVLLDNFTPMRKDFL</sequence>
<evidence type="ECO:0000313" key="2">
    <source>
        <dbReference type="EMBL" id="ANO33551.1"/>
    </source>
</evidence>
<dbReference type="Gene3D" id="2.60.120.10">
    <property type="entry name" value="Jelly Rolls"/>
    <property type="match status" value="1"/>
</dbReference>
<dbReference type="PANTHER" id="PTHR40112:SF1">
    <property type="entry name" value="H2HPP ISOMERASE"/>
    <property type="match status" value="1"/>
</dbReference>
<dbReference type="InterPro" id="IPR011051">
    <property type="entry name" value="RmlC_Cupin_sf"/>
</dbReference>